<name>A0A376CLH8_9CORY</name>
<proteinExistence type="predicted"/>
<gene>
    <name evidence="1" type="ORF">NCTC11862_00745</name>
</gene>
<dbReference type="Proteomes" id="UP000254467">
    <property type="component" value="Unassembled WGS sequence"/>
</dbReference>
<protein>
    <submittedName>
        <fullName evidence="1">Uncharacterized protein</fullName>
    </submittedName>
</protein>
<accession>A0A376CLH8</accession>
<dbReference type="AlphaFoldDB" id="A0A376CLH8"/>
<evidence type="ECO:0000313" key="2">
    <source>
        <dbReference type="Proteomes" id="UP000254467"/>
    </source>
</evidence>
<dbReference type="EMBL" id="UFXQ01000001">
    <property type="protein sequence ID" value="STC68969.1"/>
    <property type="molecule type" value="Genomic_DNA"/>
</dbReference>
<evidence type="ECO:0000313" key="1">
    <source>
        <dbReference type="EMBL" id="STC68969.1"/>
    </source>
</evidence>
<sequence>MKLIPFQPNLVLGTAQLVEMVLYLFEPPIPQWLSKTIDYSRVWGYRF</sequence>
<dbReference type="STRING" id="35756.GCA_001044155_00651"/>
<reference evidence="1 2" key="1">
    <citation type="submission" date="2018-06" db="EMBL/GenBank/DDBJ databases">
        <authorList>
            <consortium name="Pathogen Informatics"/>
            <person name="Doyle S."/>
        </authorList>
    </citation>
    <scope>NUCLEOTIDE SEQUENCE [LARGE SCALE GENOMIC DNA]</scope>
    <source>
        <strain evidence="1 2">NCTC11862</strain>
    </source>
</reference>
<keyword evidence="2" id="KW-1185">Reference proteome</keyword>
<organism evidence="1 2">
    <name type="scientific">Corynebacterium pilosum</name>
    <dbReference type="NCBI Taxonomy" id="35756"/>
    <lineage>
        <taxon>Bacteria</taxon>
        <taxon>Bacillati</taxon>
        <taxon>Actinomycetota</taxon>
        <taxon>Actinomycetes</taxon>
        <taxon>Mycobacteriales</taxon>
        <taxon>Corynebacteriaceae</taxon>
        <taxon>Corynebacterium</taxon>
    </lineage>
</organism>